<evidence type="ECO:0000313" key="2">
    <source>
        <dbReference type="EMBL" id="MBC9812615.1"/>
    </source>
</evidence>
<dbReference type="RefSeq" id="WP_163492718.1">
    <property type="nucleotide sequence ID" value="NZ_JACVEL010000005.1"/>
</dbReference>
<dbReference type="InterPro" id="IPR000182">
    <property type="entry name" value="GNAT_dom"/>
</dbReference>
<dbReference type="GO" id="GO:0016747">
    <property type="term" value="F:acyltransferase activity, transferring groups other than amino-acyl groups"/>
    <property type="evidence" value="ECO:0007669"/>
    <property type="project" value="InterPro"/>
</dbReference>
<dbReference type="SUPFAM" id="SSF55729">
    <property type="entry name" value="Acyl-CoA N-acyltransferases (Nat)"/>
    <property type="match status" value="1"/>
</dbReference>
<evidence type="ECO:0000313" key="3">
    <source>
        <dbReference type="Proteomes" id="UP000652681"/>
    </source>
</evidence>
<sequence length="156" mass="18291">MNIQQTKQLTDIQFQQINQLWNDEYPVTLKDRFGLLLDGVENYTHYLIEDAQKNIIAWAVDFEKDNEIRFSIIVDAQQQGKGLGQLLINRLKEALDEVYGWVIDHNNDLKANGEYYQSPLSFYEKQGFEVLRDIRVDTEMLKAVKIKWAKHPVSNT</sequence>
<accession>A0A8J6PKP7</accession>
<name>A0A8J6PKP7_9FLAO</name>
<proteinExistence type="predicted"/>
<dbReference type="Proteomes" id="UP000652681">
    <property type="component" value="Unassembled WGS sequence"/>
</dbReference>
<protein>
    <submittedName>
        <fullName evidence="2">GNAT family N-acetyltransferase</fullName>
    </submittedName>
</protein>
<reference evidence="2" key="1">
    <citation type="submission" date="2020-09" db="EMBL/GenBank/DDBJ databases">
        <title>Taishania pollutisoli gen. nov., sp. nov., Isolated from Tetrabromobisphenol A-Contaminated Soil.</title>
        <authorList>
            <person name="Chen Q."/>
        </authorList>
    </citation>
    <scope>NUCLEOTIDE SEQUENCE</scope>
    <source>
        <strain evidence="2">CZZ-1</strain>
    </source>
</reference>
<dbReference type="PROSITE" id="PS51186">
    <property type="entry name" value="GNAT"/>
    <property type="match status" value="1"/>
</dbReference>
<keyword evidence="3" id="KW-1185">Reference proteome</keyword>
<organism evidence="2 3">
    <name type="scientific">Taishania pollutisoli</name>
    <dbReference type="NCBI Taxonomy" id="2766479"/>
    <lineage>
        <taxon>Bacteria</taxon>
        <taxon>Pseudomonadati</taxon>
        <taxon>Bacteroidota</taxon>
        <taxon>Flavobacteriia</taxon>
        <taxon>Flavobacteriales</taxon>
        <taxon>Crocinitomicaceae</taxon>
        <taxon>Taishania</taxon>
    </lineage>
</organism>
<gene>
    <name evidence="2" type="ORF">H9Y05_09045</name>
</gene>
<comment type="caution">
    <text evidence="2">The sequence shown here is derived from an EMBL/GenBank/DDBJ whole genome shotgun (WGS) entry which is preliminary data.</text>
</comment>
<feature type="domain" description="N-acetyltransferase" evidence="1">
    <location>
        <begin position="4"/>
        <end position="145"/>
    </location>
</feature>
<evidence type="ECO:0000259" key="1">
    <source>
        <dbReference type="PROSITE" id="PS51186"/>
    </source>
</evidence>
<dbReference type="Gene3D" id="3.40.630.30">
    <property type="match status" value="1"/>
</dbReference>
<dbReference type="AlphaFoldDB" id="A0A8J6PKP7"/>
<dbReference type="Pfam" id="PF13508">
    <property type="entry name" value="Acetyltransf_7"/>
    <property type="match status" value="1"/>
</dbReference>
<dbReference type="InterPro" id="IPR016181">
    <property type="entry name" value="Acyl_CoA_acyltransferase"/>
</dbReference>
<dbReference type="EMBL" id="JACVEL010000005">
    <property type="protein sequence ID" value="MBC9812615.1"/>
    <property type="molecule type" value="Genomic_DNA"/>
</dbReference>